<comment type="caution">
    <text evidence="2">The sequence shown here is derived from an EMBL/GenBank/DDBJ whole genome shotgun (WGS) entry which is preliminary data.</text>
</comment>
<evidence type="ECO:0000313" key="2">
    <source>
        <dbReference type="EMBL" id="RGS43313.1"/>
    </source>
</evidence>
<dbReference type="EMBL" id="QSAT01000070">
    <property type="protein sequence ID" value="RGW71771.1"/>
    <property type="molecule type" value="Genomic_DNA"/>
</dbReference>
<dbReference type="Proteomes" id="UP000284651">
    <property type="component" value="Unassembled WGS sequence"/>
</dbReference>
<accession>A0A412IT85</accession>
<sequence>MSWIERTTKKRIDELDQHPELNSNDFEQKGNKLMKDIKFYVIVILLAALVLALWYQWNHPEIDIFPFHFPILV</sequence>
<reference evidence="4 5" key="1">
    <citation type="submission" date="2018-08" db="EMBL/GenBank/DDBJ databases">
        <title>A genome reference for cultivated species of the human gut microbiota.</title>
        <authorList>
            <person name="Zou Y."/>
            <person name="Xue W."/>
            <person name="Luo G."/>
        </authorList>
    </citation>
    <scope>NUCLEOTIDE SEQUENCE [LARGE SCALE GENOMIC DNA]</scope>
    <source>
        <strain evidence="3 4">AF10-31</strain>
        <strain evidence="2 5">AF22-10AC</strain>
    </source>
</reference>
<dbReference type="Proteomes" id="UP000285274">
    <property type="component" value="Unassembled WGS sequence"/>
</dbReference>
<evidence type="ECO:0000313" key="4">
    <source>
        <dbReference type="Proteomes" id="UP000284651"/>
    </source>
</evidence>
<evidence type="ECO:0000256" key="1">
    <source>
        <dbReference type="SAM" id="Phobius"/>
    </source>
</evidence>
<dbReference type="AlphaFoldDB" id="A0A412IT85"/>
<gene>
    <name evidence="3" type="ORF">DWV56_12305</name>
    <name evidence="2" type="ORF">DWX92_12210</name>
</gene>
<organism evidence="2 5">
    <name type="scientific">Holdemanella biformis</name>
    <dbReference type="NCBI Taxonomy" id="1735"/>
    <lineage>
        <taxon>Bacteria</taxon>
        <taxon>Bacillati</taxon>
        <taxon>Bacillota</taxon>
        <taxon>Erysipelotrichia</taxon>
        <taxon>Erysipelotrichales</taxon>
        <taxon>Erysipelotrichaceae</taxon>
        <taxon>Holdemanella</taxon>
    </lineage>
</organism>
<evidence type="ECO:0000313" key="5">
    <source>
        <dbReference type="Proteomes" id="UP000285274"/>
    </source>
</evidence>
<name>A0A412IT85_9FIRM</name>
<keyword evidence="1" id="KW-1133">Transmembrane helix</keyword>
<feature type="transmembrane region" description="Helical" evidence="1">
    <location>
        <begin position="39"/>
        <end position="57"/>
    </location>
</feature>
<proteinExistence type="predicted"/>
<dbReference type="EMBL" id="QRVM01000108">
    <property type="protein sequence ID" value="RGS43313.1"/>
    <property type="molecule type" value="Genomic_DNA"/>
</dbReference>
<dbReference type="RefSeq" id="WP_118320790.1">
    <property type="nucleotide sequence ID" value="NZ_JAQDGG010000037.1"/>
</dbReference>
<protein>
    <submittedName>
        <fullName evidence="2">Uncharacterized protein</fullName>
    </submittedName>
</protein>
<evidence type="ECO:0000313" key="3">
    <source>
        <dbReference type="EMBL" id="RGW71771.1"/>
    </source>
</evidence>
<keyword evidence="1" id="KW-0812">Transmembrane</keyword>
<keyword evidence="1" id="KW-0472">Membrane</keyword>